<keyword evidence="3" id="KW-1185">Reference proteome</keyword>
<dbReference type="RefSeq" id="WP_175530230.1">
    <property type="nucleotide sequence ID" value="NZ_FNLL01000001.1"/>
</dbReference>
<dbReference type="SUPFAM" id="SSF54106">
    <property type="entry name" value="LysM domain"/>
    <property type="match status" value="1"/>
</dbReference>
<dbReference type="PANTHER" id="PTHR34700:SF4">
    <property type="entry name" value="PHAGE-LIKE ELEMENT PBSX PROTEIN XKDP"/>
    <property type="match status" value="1"/>
</dbReference>
<protein>
    <submittedName>
        <fullName evidence="2">LysM domain-containing protein</fullName>
    </submittedName>
</protein>
<feature type="domain" description="LysM" evidence="1">
    <location>
        <begin position="40"/>
        <end position="88"/>
    </location>
</feature>
<dbReference type="AlphaFoldDB" id="A0A1H2DP09"/>
<evidence type="ECO:0000313" key="2">
    <source>
        <dbReference type="EMBL" id="SDT84461.1"/>
    </source>
</evidence>
<dbReference type="CDD" id="cd00118">
    <property type="entry name" value="LysM"/>
    <property type="match status" value="1"/>
</dbReference>
<evidence type="ECO:0000313" key="3">
    <source>
        <dbReference type="Proteomes" id="UP000199608"/>
    </source>
</evidence>
<dbReference type="InterPro" id="IPR036779">
    <property type="entry name" value="LysM_dom_sf"/>
</dbReference>
<dbReference type="PROSITE" id="PS51782">
    <property type="entry name" value="LYSM"/>
    <property type="match status" value="1"/>
</dbReference>
<name>A0A1H2DP09_9BACT</name>
<dbReference type="SMART" id="SM00257">
    <property type="entry name" value="LysM"/>
    <property type="match status" value="1"/>
</dbReference>
<dbReference type="EMBL" id="FNLL01000001">
    <property type="protein sequence ID" value="SDT84461.1"/>
    <property type="molecule type" value="Genomic_DNA"/>
</dbReference>
<proteinExistence type="predicted"/>
<dbReference type="Proteomes" id="UP000199608">
    <property type="component" value="Unassembled WGS sequence"/>
</dbReference>
<dbReference type="InterPro" id="IPR018392">
    <property type="entry name" value="LysM"/>
</dbReference>
<gene>
    <name evidence="2" type="ORF">SAMN04487931_101263</name>
</gene>
<dbReference type="Pfam" id="PF01476">
    <property type="entry name" value="LysM"/>
    <property type="match status" value="1"/>
</dbReference>
<sequence length="342" mass="39159">MRNQGTMIAAFALTIWAVALCSTGFAGDYKEFIIGEDSGFYYTIQKGDTLWDLSEKFYSSQWDWPGLWEMNDDIKNPHQIYPGKKIRVFLKETPLLKPKIVTVRETKEKKPPIKIETSFSISGMDHIGFLRKKAQPSLGSIIKEKDDKLMMSTNNIIYIKPSGKGPLVPGRIYQIFTTSDVKEKINDKTFKAVKHLIKAQVKILEHKQMYATALITNAYRPVYKNDLIMEYYKRDSILTVEEEPGPIDARIICSEDDNIMINDYRIAFIDAGTKVKPGQIYSIFRKNKLTDNTLWPLKKKNDAIQLENLESGKLIVLHTEDIASTVMILSSTYAIHQDDMVN</sequence>
<dbReference type="InterPro" id="IPR052196">
    <property type="entry name" value="Bact_Kbp"/>
</dbReference>
<dbReference type="Gene3D" id="3.10.350.10">
    <property type="entry name" value="LysM domain"/>
    <property type="match status" value="1"/>
</dbReference>
<accession>A0A1H2DP09</accession>
<evidence type="ECO:0000259" key="1">
    <source>
        <dbReference type="PROSITE" id="PS51782"/>
    </source>
</evidence>
<reference evidence="3" key="1">
    <citation type="submission" date="2016-10" db="EMBL/GenBank/DDBJ databases">
        <authorList>
            <person name="Varghese N."/>
            <person name="Submissions S."/>
        </authorList>
    </citation>
    <scope>NUCLEOTIDE SEQUENCE [LARGE SCALE GENOMIC DNA]</scope>
    <source>
        <strain evidence="3">DSM 3384</strain>
    </source>
</reference>
<organism evidence="2 3">
    <name type="scientific">Desulfobacula phenolica</name>
    <dbReference type="NCBI Taxonomy" id="90732"/>
    <lineage>
        <taxon>Bacteria</taxon>
        <taxon>Pseudomonadati</taxon>
        <taxon>Thermodesulfobacteriota</taxon>
        <taxon>Desulfobacteria</taxon>
        <taxon>Desulfobacterales</taxon>
        <taxon>Desulfobacteraceae</taxon>
        <taxon>Desulfobacula</taxon>
    </lineage>
</organism>
<dbReference type="PANTHER" id="PTHR34700">
    <property type="entry name" value="POTASSIUM BINDING PROTEIN KBP"/>
    <property type="match status" value="1"/>
</dbReference>